<dbReference type="Proteomes" id="UP001199106">
    <property type="component" value="Unassembled WGS sequence"/>
</dbReference>
<proteinExistence type="predicted"/>
<evidence type="ECO:0000313" key="1">
    <source>
        <dbReference type="EMBL" id="KAG9193992.1"/>
    </source>
</evidence>
<dbReference type="AlphaFoldDB" id="A0AAD4IFR7"/>
<keyword evidence="2" id="KW-1185">Reference proteome</keyword>
<organism evidence="1 2">
    <name type="scientific">Alternaria panax</name>
    <dbReference type="NCBI Taxonomy" id="48097"/>
    <lineage>
        <taxon>Eukaryota</taxon>
        <taxon>Fungi</taxon>
        <taxon>Dikarya</taxon>
        <taxon>Ascomycota</taxon>
        <taxon>Pezizomycotina</taxon>
        <taxon>Dothideomycetes</taxon>
        <taxon>Pleosporomycetidae</taxon>
        <taxon>Pleosporales</taxon>
        <taxon>Pleosporineae</taxon>
        <taxon>Pleosporaceae</taxon>
        <taxon>Alternaria</taxon>
        <taxon>Alternaria sect. Panax</taxon>
    </lineage>
</organism>
<dbReference type="EMBL" id="JAANER010000002">
    <property type="protein sequence ID" value="KAG9193992.1"/>
    <property type="molecule type" value="Genomic_DNA"/>
</dbReference>
<gene>
    <name evidence="1" type="ORF">G6011_04027</name>
</gene>
<accession>A0AAD4IFR7</accession>
<name>A0AAD4IFR7_9PLEO</name>
<sequence length="275" mass="31393">MATDTHMHGFPAKIHDDVDNVFNNKFRYALYFPDHLELLPSELIAIIAQHLPKEYLLTLRSLGNRRISNAINDVFQSNLCFGSIFLNTALDVPALRNLTCLKMQLEMFTFGDNVAMKALAQLLENSANLKSLGLSAGPLSLQTWSQRSENWAPLLQLLGHRPSFRLRTLELDGLATSITSPTLAQIIHVHSSSIRRLTLKHINFYRPNTLREFYTVCALSSIQYYRPEKFLIHGKRMLCSSVVRFDIVETDLEEKNPTCQDWVEVAFQNESDLQV</sequence>
<reference evidence="1" key="1">
    <citation type="submission" date="2021-07" db="EMBL/GenBank/DDBJ databases">
        <title>Genome Resource of American Ginseng Black Spot Pathogen Alternaria panax.</title>
        <authorList>
            <person name="Qiu C."/>
            <person name="Wang W."/>
            <person name="Liu Z."/>
        </authorList>
    </citation>
    <scope>NUCLEOTIDE SEQUENCE</scope>
    <source>
        <strain evidence="1">BNCC115425</strain>
    </source>
</reference>
<comment type="caution">
    <text evidence="1">The sequence shown here is derived from an EMBL/GenBank/DDBJ whole genome shotgun (WGS) entry which is preliminary data.</text>
</comment>
<protein>
    <submittedName>
        <fullName evidence="1">Uncharacterized protein</fullName>
    </submittedName>
</protein>
<evidence type="ECO:0000313" key="2">
    <source>
        <dbReference type="Proteomes" id="UP001199106"/>
    </source>
</evidence>